<dbReference type="KEGG" id="sbr:SY1_11760"/>
<reference evidence="2 3" key="2">
    <citation type="submission" date="2010-03" db="EMBL/GenBank/DDBJ databases">
        <authorList>
            <person name="Pajon A."/>
        </authorList>
    </citation>
    <scope>NUCLEOTIDE SEQUENCE [LARGE SCALE GENOMIC DNA]</scope>
    <source>
        <strain evidence="2 3">SGP1</strain>
    </source>
</reference>
<feature type="transmembrane region" description="Helical" evidence="1">
    <location>
        <begin position="91"/>
        <end position="111"/>
    </location>
</feature>
<feature type="transmembrane region" description="Helical" evidence="1">
    <location>
        <begin position="55"/>
        <end position="79"/>
    </location>
</feature>
<evidence type="ECO:0000313" key="2">
    <source>
        <dbReference type="EMBL" id="CBL28338.1"/>
    </source>
</evidence>
<dbReference type="Proteomes" id="UP000008957">
    <property type="component" value="Chromosome"/>
</dbReference>
<name>A0AB94IXA2_9BACT</name>
<dbReference type="EMBL" id="FP929056">
    <property type="protein sequence ID" value="CBL28338.1"/>
    <property type="molecule type" value="Genomic_DNA"/>
</dbReference>
<keyword evidence="1" id="KW-0472">Membrane</keyword>
<keyword evidence="1" id="KW-1133">Transmembrane helix</keyword>
<reference evidence="3" key="1">
    <citation type="submission" date="2010-03" db="EMBL/GenBank/DDBJ databases">
        <title>The genome sequence of Synergistetes sp. SGP1.</title>
        <authorList>
            <consortium name="metaHIT consortium -- http://www.metahit.eu/"/>
            <person name="Pajon A."/>
            <person name="Turner K."/>
            <person name="Parkhill J."/>
            <person name="Wade W."/>
            <person name="Vartoukian S."/>
        </authorList>
    </citation>
    <scope>NUCLEOTIDE SEQUENCE [LARGE SCALE GENOMIC DNA]</scope>
    <source>
        <strain evidence="3">SGP1</strain>
    </source>
</reference>
<feature type="transmembrane region" description="Helical" evidence="1">
    <location>
        <begin position="117"/>
        <end position="140"/>
    </location>
</feature>
<protein>
    <submittedName>
        <fullName evidence="2">Uncharacterized protein</fullName>
    </submittedName>
</protein>
<evidence type="ECO:0000256" key="1">
    <source>
        <dbReference type="SAM" id="Phobius"/>
    </source>
</evidence>
<gene>
    <name evidence="2" type="ORF">SY1_11760</name>
</gene>
<dbReference type="AlphaFoldDB" id="A0AB94IXA2"/>
<organism evidence="2 3">
    <name type="scientific">Fretibacterium fastidiosum</name>
    <dbReference type="NCBI Taxonomy" id="651822"/>
    <lineage>
        <taxon>Bacteria</taxon>
        <taxon>Thermotogati</taxon>
        <taxon>Synergistota</taxon>
        <taxon>Synergistia</taxon>
        <taxon>Synergistales</taxon>
        <taxon>Aminobacteriaceae</taxon>
        <taxon>Fretibacterium</taxon>
    </lineage>
</organism>
<accession>A0AB94IXA2</accession>
<evidence type="ECO:0000313" key="3">
    <source>
        <dbReference type="Proteomes" id="UP000008957"/>
    </source>
</evidence>
<proteinExistence type="predicted"/>
<keyword evidence="3" id="KW-1185">Reference proteome</keyword>
<keyword evidence="1" id="KW-0812">Transmembrane</keyword>
<sequence>MRQDLLPRGLRLLTHLLTLAQLALFAGGLWLHRLSFRRAGVNHHLSFMKRTVEKLYLTDAVTTALTVVALGVAFFLFCFARRAIGERGWRVMATPAVGAVLALAFVVELWLPSLKALPAWPVLLGVTALAFVLQVVKTLLKARIERLK</sequence>
<feature type="transmembrane region" description="Helical" evidence="1">
    <location>
        <begin position="12"/>
        <end position="31"/>
    </location>
</feature>
<dbReference type="RefSeq" id="WP_015556485.1">
    <property type="nucleotide sequence ID" value="NC_021038.1"/>
</dbReference>